<protein>
    <submittedName>
        <fullName evidence="1">Expressed protein</fullName>
    </submittedName>
</protein>
<evidence type="ECO:0000313" key="1">
    <source>
        <dbReference type="EMBL" id="CDS42585.1"/>
    </source>
</evidence>
<dbReference type="AlphaFoldDB" id="A0A068YK91"/>
<dbReference type="Proteomes" id="UP000017246">
    <property type="component" value="Unassembled WGS sequence"/>
</dbReference>
<reference evidence="1" key="1">
    <citation type="journal article" date="2013" name="Nature">
        <title>The genomes of four tapeworm species reveal adaptations to parasitism.</title>
        <authorList>
            <person name="Tsai I.J."/>
            <person name="Zarowiecki M."/>
            <person name="Holroyd N."/>
            <person name="Garciarrubio A."/>
            <person name="Sanchez-Flores A."/>
            <person name="Brooks K.L."/>
            <person name="Tracey A."/>
            <person name="Bobes R.J."/>
            <person name="Fragoso G."/>
            <person name="Sciutto E."/>
            <person name="Aslett M."/>
            <person name="Beasley H."/>
            <person name="Bennett H.M."/>
            <person name="Cai J."/>
            <person name="Camicia F."/>
            <person name="Clark R."/>
            <person name="Cucher M."/>
            <person name="De Silva N."/>
            <person name="Day T.A."/>
            <person name="Deplazes P."/>
            <person name="Estrada K."/>
            <person name="Fernandez C."/>
            <person name="Holland P.W."/>
            <person name="Hou J."/>
            <person name="Hu S."/>
            <person name="Huckvale T."/>
            <person name="Hung S.S."/>
            <person name="Kamenetzky L."/>
            <person name="Keane J.A."/>
            <person name="Kiss F."/>
            <person name="Koziol U."/>
            <person name="Lambert O."/>
            <person name="Liu K."/>
            <person name="Luo X."/>
            <person name="Luo Y."/>
            <person name="Macchiaroli N."/>
            <person name="Nichol S."/>
            <person name="Paps J."/>
            <person name="Parkinson J."/>
            <person name="Pouchkina-Stantcheva N."/>
            <person name="Riddiford N."/>
            <person name="Rosenzvit M."/>
            <person name="Salinas G."/>
            <person name="Wasmuth J.D."/>
            <person name="Zamanian M."/>
            <person name="Zheng Y."/>
            <person name="Cai X."/>
            <person name="Soberon X."/>
            <person name="Olson P.D."/>
            <person name="Laclette J.P."/>
            <person name="Brehm K."/>
            <person name="Berriman M."/>
            <person name="Garciarrubio A."/>
            <person name="Bobes R.J."/>
            <person name="Fragoso G."/>
            <person name="Sanchez-Flores A."/>
            <person name="Estrada K."/>
            <person name="Cevallos M.A."/>
            <person name="Morett E."/>
            <person name="Gonzalez V."/>
            <person name="Portillo T."/>
            <person name="Ochoa-Leyva A."/>
            <person name="Jose M.V."/>
            <person name="Sciutto E."/>
            <person name="Landa A."/>
            <person name="Jimenez L."/>
            <person name="Valdes V."/>
            <person name="Carrero J.C."/>
            <person name="Larralde C."/>
            <person name="Morales-Montor J."/>
            <person name="Limon-Lason J."/>
            <person name="Soberon X."/>
            <person name="Laclette J.P."/>
        </authorList>
    </citation>
    <scope>NUCLEOTIDE SEQUENCE [LARGE SCALE GENOMIC DNA]</scope>
</reference>
<keyword evidence="2" id="KW-1185">Reference proteome</keyword>
<accession>A0A068YK91</accession>
<sequence>MALKTHWLLVDPQPLRCSNCPSKQVCYPDHQARRYIAFSPSDSSASVFERYCTVNPCRCEVHENNKIKQHQNHSRNNVERLEYDVAQ</sequence>
<gene>
    <name evidence="1" type="ORF">EmuJ_001030000</name>
</gene>
<name>A0A068YK91_ECHMU</name>
<evidence type="ECO:0000313" key="2">
    <source>
        <dbReference type="Proteomes" id="UP000017246"/>
    </source>
</evidence>
<proteinExistence type="predicted"/>
<reference evidence="1" key="2">
    <citation type="submission" date="2015-11" db="EMBL/GenBank/DDBJ databases">
        <authorList>
            <person name="Zhang Y."/>
            <person name="Guo Z."/>
        </authorList>
    </citation>
    <scope>NUCLEOTIDE SEQUENCE</scope>
</reference>
<organism evidence="1 2">
    <name type="scientific">Echinococcus multilocularis</name>
    <name type="common">Fox tapeworm</name>
    <dbReference type="NCBI Taxonomy" id="6211"/>
    <lineage>
        <taxon>Eukaryota</taxon>
        <taxon>Metazoa</taxon>
        <taxon>Spiralia</taxon>
        <taxon>Lophotrochozoa</taxon>
        <taxon>Platyhelminthes</taxon>
        <taxon>Cestoda</taxon>
        <taxon>Eucestoda</taxon>
        <taxon>Cyclophyllidea</taxon>
        <taxon>Taeniidae</taxon>
        <taxon>Echinococcus</taxon>
    </lineage>
</organism>
<dbReference type="EMBL" id="LN902842">
    <property type="protein sequence ID" value="CDS42585.1"/>
    <property type="molecule type" value="Genomic_DNA"/>
</dbReference>